<reference evidence="2" key="1">
    <citation type="journal article" date="2014" name="Int. J. Syst. Evol. Microbiol.">
        <title>Complete genome sequence of Corynebacterium casei LMG S-19264T (=DSM 44701T), isolated from a smear-ripened cheese.</title>
        <authorList>
            <consortium name="US DOE Joint Genome Institute (JGI-PGF)"/>
            <person name="Walter F."/>
            <person name="Albersmeier A."/>
            <person name="Kalinowski J."/>
            <person name="Ruckert C."/>
        </authorList>
    </citation>
    <scope>NUCLEOTIDE SEQUENCE</scope>
    <source>
        <strain evidence="2">JCM 14265</strain>
    </source>
</reference>
<organism evidence="2 4">
    <name type="scientific">Halorubrum ejinorense</name>
    <dbReference type="NCBI Taxonomy" id="425309"/>
    <lineage>
        <taxon>Archaea</taxon>
        <taxon>Methanobacteriati</taxon>
        <taxon>Methanobacteriota</taxon>
        <taxon>Stenosarchaea group</taxon>
        <taxon>Halobacteria</taxon>
        <taxon>Halobacteriales</taxon>
        <taxon>Haloferacaceae</taxon>
        <taxon>Halorubrum</taxon>
    </lineage>
</organism>
<keyword evidence="5" id="KW-1185">Reference proteome</keyword>
<dbReference type="Proteomes" id="UP001501425">
    <property type="component" value="Unassembled WGS sequence"/>
</dbReference>
<feature type="domain" description="Transcription regulator TrmB N-terminal" evidence="1">
    <location>
        <begin position="24"/>
        <end position="92"/>
    </location>
</feature>
<proteinExistence type="predicted"/>
<dbReference type="SUPFAM" id="SSF46785">
    <property type="entry name" value="Winged helix' DNA-binding domain"/>
    <property type="match status" value="1"/>
</dbReference>
<dbReference type="Pfam" id="PF01978">
    <property type="entry name" value="TrmB"/>
    <property type="match status" value="1"/>
</dbReference>
<evidence type="ECO:0000313" key="4">
    <source>
        <dbReference type="Proteomes" id="UP001501425"/>
    </source>
</evidence>
<dbReference type="RefSeq" id="WP_343776117.1">
    <property type="nucleotide sequence ID" value="NZ_BAAADQ010000001.1"/>
</dbReference>
<evidence type="ECO:0000313" key="2">
    <source>
        <dbReference type="EMBL" id="GAA0532149.1"/>
    </source>
</evidence>
<reference evidence="2" key="2">
    <citation type="submission" date="2023-12" db="EMBL/GenBank/DDBJ databases">
        <authorList>
            <person name="Sun Q."/>
            <person name="Inoue M."/>
        </authorList>
    </citation>
    <scope>NUCLEOTIDE SEQUENCE</scope>
    <source>
        <strain evidence="2">JCM 14265</strain>
    </source>
</reference>
<dbReference type="EMBL" id="BAAADQ010000001">
    <property type="protein sequence ID" value="GAA0532149.1"/>
    <property type="molecule type" value="Genomic_DNA"/>
</dbReference>
<dbReference type="InterPro" id="IPR036390">
    <property type="entry name" value="WH_DNA-bd_sf"/>
</dbReference>
<evidence type="ECO:0000313" key="5">
    <source>
        <dbReference type="Proteomes" id="UP001567571"/>
    </source>
</evidence>
<dbReference type="EMBL" id="JBEDNW010000001">
    <property type="protein sequence ID" value="MEZ3165926.1"/>
    <property type="molecule type" value="Genomic_DNA"/>
</dbReference>
<dbReference type="Gene3D" id="1.10.10.10">
    <property type="entry name" value="Winged helix-like DNA-binding domain superfamily/Winged helix DNA-binding domain"/>
    <property type="match status" value="1"/>
</dbReference>
<comment type="caution">
    <text evidence="2">The sequence shown here is derived from an EMBL/GenBank/DDBJ whole genome shotgun (WGS) entry which is preliminary data.</text>
</comment>
<dbReference type="Proteomes" id="UP001567571">
    <property type="component" value="Unassembled WGS sequence"/>
</dbReference>
<dbReference type="InterPro" id="IPR011991">
    <property type="entry name" value="ArsR-like_HTH"/>
</dbReference>
<protein>
    <submittedName>
        <fullName evidence="2">Helix-turn-helix domain-containing protein</fullName>
    </submittedName>
</protein>
<dbReference type="AlphaFoldDB" id="A0AAV3SP85"/>
<evidence type="ECO:0000313" key="3">
    <source>
        <dbReference type="EMBL" id="MEZ3165926.1"/>
    </source>
</evidence>
<gene>
    <name evidence="3" type="ORF">ABNG02_01130</name>
    <name evidence="2" type="ORF">GCM10008994_03590</name>
</gene>
<dbReference type="InterPro" id="IPR002831">
    <property type="entry name" value="Tscrpt_reg_TrmB_N"/>
</dbReference>
<dbReference type="InterPro" id="IPR036388">
    <property type="entry name" value="WH-like_DNA-bd_sf"/>
</dbReference>
<reference evidence="3 5" key="3">
    <citation type="submission" date="2024-06" db="EMBL/GenBank/DDBJ databases">
        <title>Halorubrum miltondacostae sp. nov., a potential PHA producer isolated from an inland solar saltern in Rio Maior, Portugal.</title>
        <authorList>
            <person name="Albuquerque L."/>
            <person name="Viver T."/>
            <person name="Barroso C."/>
            <person name="Claudino R."/>
            <person name="Galvan M."/>
            <person name="Simoes G."/>
            <person name="Lobo Da Cunha A."/>
            <person name="Egas C."/>
        </authorList>
    </citation>
    <scope>NUCLEOTIDE SEQUENCE [LARGE SCALE GENOMIC DNA]</scope>
    <source>
        <strain evidence="3 5">DSM 18646</strain>
    </source>
</reference>
<dbReference type="CDD" id="cd00090">
    <property type="entry name" value="HTH_ARSR"/>
    <property type="match status" value="1"/>
</dbReference>
<sequence length="132" mass="14481">MVDSVADQLTRDMDCEALLGCFYGHTGLDESCFRALGSSNRPLTVDDVAAAVGHDRSTVYRSVQRLLATGVVEKEQVNYDDGGYCHVYSVVDSGAVSRDMYRTLNDWYTEFDGAIDDFAIPDTGPDSPPVRD</sequence>
<name>A0AAV3SP85_9EURY</name>
<accession>A0AAV3SP85</accession>
<evidence type="ECO:0000259" key="1">
    <source>
        <dbReference type="Pfam" id="PF01978"/>
    </source>
</evidence>